<organism evidence="1 2">
    <name type="scientific">Naganishia vaughanmartiniae</name>
    <dbReference type="NCBI Taxonomy" id="1424756"/>
    <lineage>
        <taxon>Eukaryota</taxon>
        <taxon>Fungi</taxon>
        <taxon>Dikarya</taxon>
        <taxon>Basidiomycota</taxon>
        <taxon>Agaricomycotina</taxon>
        <taxon>Tremellomycetes</taxon>
        <taxon>Filobasidiales</taxon>
        <taxon>Filobasidiaceae</taxon>
        <taxon>Naganishia</taxon>
    </lineage>
</organism>
<proteinExistence type="predicted"/>
<sequence>MCGRFALGLPPAEIRMGVANHFPRLLRNPEARAARARHGEQGRQRQRQDRERRRARAGGVVVRGSGDVLQQESGEQRGDAEEEELEWPVSEQDESFTTTTTAAAAAAAGRASDNPEDEEELAAAAARLRWEDEERFRIGNYNVAPRSNGVVLRLRPRSRSQSRQAEAEEGQESDLRLRGGGEEGESVSRMKEADGKNVWDVGDQELVIETM</sequence>
<evidence type="ECO:0000313" key="1">
    <source>
        <dbReference type="EMBL" id="KAJ9116947.1"/>
    </source>
</evidence>
<gene>
    <name evidence="1" type="ORF">QFC22_004605</name>
</gene>
<dbReference type="Proteomes" id="UP001243375">
    <property type="component" value="Unassembled WGS sequence"/>
</dbReference>
<dbReference type="EMBL" id="JASBWU010000013">
    <property type="protein sequence ID" value="KAJ9116947.1"/>
    <property type="molecule type" value="Genomic_DNA"/>
</dbReference>
<protein>
    <submittedName>
        <fullName evidence="1">Uncharacterized protein</fullName>
    </submittedName>
</protein>
<keyword evidence="2" id="KW-1185">Reference proteome</keyword>
<accession>A0ACC2WZ88</accession>
<evidence type="ECO:0000313" key="2">
    <source>
        <dbReference type="Proteomes" id="UP001243375"/>
    </source>
</evidence>
<name>A0ACC2WZ88_9TREE</name>
<comment type="caution">
    <text evidence="1">The sequence shown here is derived from an EMBL/GenBank/DDBJ whole genome shotgun (WGS) entry which is preliminary data.</text>
</comment>
<reference evidence="1" key="1">
    <citation type="submission" date="2023-04" db="EMBL/GenBank/DDBJ databases">
        <title>Draft Genome sequencing of Naganishia species isolated from polar environments using Oxford Nanopore Technology.</title>
        <authorList>
            <person name="Leo P."/>
            <person name="Venkateswaran K."/>
        </authorList>
    </citation>
    <scope>NUCLEOTIDE SEQUENCE</scope>
    <source>
        <strain evidence="1">MNA-CCFEE 5425</strain>
    </source>
</reference>